<comment type="caution">
    <text evidence="8">The sequence shown here is derived from an EMBL/GenBank/DDBJ whole genome shotgun (WGS) entry which is preliminary data.</text>
</comment>
<gene>
    <name evidence="8" type="primary">xerD_2</name>
    <name evidence="8" type="ORF">GCM10009105_25550</name>
</gene>
<dbReference type="InterPro" id="IPR004107">
    <property type="entry name" value="Integrase_SAM-like_N"/>
</dbReference>
<dbReference type="RefSeq" id="WP_343791713.1">
    <property type="nucleotide sequence ID" value="NZ_BAAAEU010000018.1"/>
</dbReference>
<keyword evidence="3 5" id="KW-0238">DNA-binding</keyword>
<dbReference type="Proteomes" id="UP001501523">
    <property type="component" value="Unassembled WGS sequence"/>
</dbReference>
<dbReference type="PROSITE" id="PS51900">
    <property type="entry name" value="CB"/>
    <property type="match status" value="1"/>
</dbReference>
<proteinExistence type="predicted"/>
<evidence type="ECO:0000259" key="7">
    <source>
        <dbReference type="PROSITE" id="PS51900"/>
    </source>
</evidence>
<evidence type="ECO:0000259" key="6">
    <source>
        <dbReference type="PROSITE" id="PS51898"/>
    </source>
</evidence>
<keyword evidence="4" id="KW-0233">DNA recombination</keyword>
<dbReference type="InterPro" id="IPR050090">
    <property type="entry name" value="Tyrosine_recombinase_XerCD"/>
</dbReference>
<dbReference type="InterPro" id="IPR010998">
    <property type="entry name" value="Integrase_recombinase_N"/>
</dbReference>
<name>A0ABN1IP79_9GAMM</name>
<keyword evidence="2" id="KW-0229">DNA integration</keyword>
<evidence type="ECO:0000313" key="8">
    <source>
        <dbReference type="EMBL" id="GAA0718088.1"/>
    </source>
</evidence>
<evidence type="ECO:0000256" key="4">
    <source>
        <dbReference type="ARBA" id="ARBA00023172"/>
    </source>
</evidence>
<evidence type="ECO:0000256" key="3">
    <source>
        <dbReference type="ARBA" id="ARBA00023125"/>
    </source>
</evidence>
<evidence type="ECO:0000256" key="1">
    <source>
        <dbReference type="ARBA" id="ARBA00022829"/>
    </source>
</evidence>
<dbReference type="Gene3D" id="1.10.443.10">
    <property type="entry name" value="Intergrase catalytic core"/>
    <property type="match status" value="1"/>
</dbReference>
<dbReference type="InterPro" id="IPR013762">
    <property type="entry name" value="Integrase-like_cat_sf"/>
</dbReference>
<dbReference type="EMBL" id="BAAAEU010000018">
    <property type="protein sequence ID" value="GAA0718088.1"/>
    <property type="molecule type" value="Genomic_DNA"/>
</dbReference>
<dbReference type="InterPro" id="IPR011010">
    <property type="entry name" value="DNA_brk_join_enz"/>
</dbReference>
<keyword evidence="1" id="KW-0159">Chromosome partition</keyword>
<dbReference type="Gene3D" id="1.10.150.130">
    <property type="match status" value="1"/>
</dbReference>
<protein>
    <submittedName>
        <fullName evidence="8">Site-specific tyrosine recombinase XerD</fullName>
    </submittedName>
</protein>
<dbReference type="Pfam" id="PF00589">
    <property type="entry name" value="Phage_integrase"/>
    <property type="match status" value="1"/>
</dbReference>
<keyword evidence="9" id="KW-1185">Reference proteome</keyword>
<accession>A0ABN1IP79</accession>
<evidence type="ECO:0000256" key="2">
    <source>
        <dbReference type="ARBA" id="ARBA00022908"/>
    </source>
</evidence>
<dbReference type="NCBIfam" id="NF002331">
    <property type="entry name" value="PRK01287.1"/>
    <property type="match status" value="1"/>
</dbReference>
<feature type="domain" description="Core-binding (CB)" evidence="7">
    <location>
        <begin position="20"/>
        <end position="111"/>
    </location>
</feature>
<sequence length="342" mass="39414">MHRRKPPTPRARPADLAEQNGLFPYLVRFIERTAALGLSGQTAAMRDRELRRFLRWCRERDIERPQDVTRPILERYRAHLFHRRKANGEPLSFATQQYRLIAVKVFFRWLTRENFILSNPASELELPKVVQRLPRHVLGIEDIERVFAQTARTGALGVRDRAILETFYATGIRRMELANLRLHDVDVRQGTVLVREGKGGKDRYVPLGERAAYWIVRYRDELRPELVIEPDRGVLFLHEYGEPFHKDRLSDLVKKYLRAAGLDVVGSCHLFRHAMATHMLNNGADIRFLQALLGHSQMKSTEVYTHVAIDKLKAVHAATHPGARLASVRATRDPDAADDRDA</sequence>
<reference evidence="8 9" key="1">
    <citation type="journal article" date="2019" name="Int. J. Syst. Evol. Microbiol.">
        <title>The Global Catalogue of Microorganisms (GCM) 10K type strain sequencing project: providing services to taxonomists for standard genome sequencing and annotation.</title>
        <authorList>
            <consortium name="The Broad Institute Genomics Platform"/>
            <consortium name="The Broad Institute Genome Sequencing Center for Infectious Disease"/>
            <person name="Wu L."/>
            <person name="Ma J."/>
        </authorList>
    </citation>
    <scope>NUCLEOTIDE SEQUENCE [LARGE SCALE GENOMIC DNA]</scope>
    <source>
        <strain evidence="8 9">JCM 15421</strain>
    </source>
</reference>
<evidence type="ECO:0000313" key="9">
    <source>
        <dbReference type="Proteomes" id="UP001501523"/>
    </source>
</evidence>
<dbReference type="SUPFAM" id="SSF56349">
    <property type="entry name" value="DNA breaking-rejoining enzymes"/>
    <property type="match status" value="1"/>
</dbReference>
<dbReference type="InterPro" id="IPR002104">
    <property type="entry name" value="Integrase_catalytic"/>
</dbReference>
<dbReference type="PANTHER" id="PTHR30349:SF81">
    <property type="entry name" value="TYROSINE RECOMBINASE XERC"/>
    <property type="match status" value="1"/>
</dbReference>
<organism evidence="8 9">
    <name type="scientific">Dokdonella soli</name>
    <dbReference type="NCBI Taxonomy" id="529810"/>
    <lineage>
        <taxon>Bacteria</taxon>
        <taxon>Pseudomonadati</taxon>
        <taxon>Pseudomonadota</taxon>
        <taxon>Gammaproteobacteria</taxon>
        <taxon>Lysobacterales</taxon>
        <taxon>Rhodanobacteraceae</taxon>
        <taxon>Dokdonella</taxon>
    </lineage>
</organism>
<dbReference type="PROSITE" id="PS51898">
    <property type="entry name" value="TYR_RECOMBINASE"/>
    <property type="match status" value="1"/>
</dbReference>
<evidence type="ECO:0000256" key="5">
    <source>
        <dbReference type="PROSITE-ProRule" id="PRU01248"/>
    </source>
</evidence>
<feature type="domain" description="Tyr recombinase" evidence="6">
    <location>
        <begin position="132"/>
        <end position="317"/>
    </location>
</feature>
<dbReference type="PANTHER" id="PTHR30349">
    <property type="entry name" value="PHAGE INTEGRASE-RELATED"/>
    <property type="match status" value="1"/>
</dbReference>
<dbReference type="InterPro" id="IPR044068">
    <property type="entry name" value="CB"/>
</dbReference>
<dbReference type="Pfam" id="PF02899">
    <property type="entry name" value="Phage_int_SAM_1"/>
    <property type="match status" value="1"/>
</dbReference>